<keyword evidence="3" id="KW-1185">Reference proteome</keyword>
<feature type="transmembrane region" description="Helical" evidence="1">
    <location>
        <begin position="99"/>
        <end position="120"/>
    </location>
</feature>
<evidence type="ECO:0000256" key="1">
    <source>
        <dbReference type="SAM" id="Phobius"/>
    </source>
</evidence>
<proteinExistence type="predicted"/>
<feature type="transmembrane region" description="Helical" evidence="1">
    <location>
        <begin position="69"/>
        <end position="87"/>
    </location>
</feature>
<feature type="transmembrane region" description="Helical" evidence="1">
    <location>
        <begin position="43"/>
        <end position="62"/>
    </location>
</feature>
<keyword evidence="1" id="KW-1133">Transmembrane helix</keyword>
<evidence type="ECO:0000313" key="3">
    <source>
        <dbReference type="Proteomes" id="UP000711178"/>
    </source>
</evidence>
<dbReference type="RefSeq" id="WP_043580018.1">
    <property type="nucleotide sequence ID" value="NZ_CP142381.1"/>
</dbReference>
<keyword evidence="1" id="KW-0472">Membrane</keyword>
<gene>
    <name evidence="2" type="ORF">KIF53_13455</name>
</gene>
<keyword evidence="1" id="KW-0812">Transmembrane</keyword>
<dbReference type="GeneID" id="89686410"/>
<dbReference type="EMBL" id="JAHDTB010000011">
    <property type="protein sequence ID" value="MBW8288635.1"/>
    <property type="molecule type" value="Genomic_DNA"/>
</dbReference>
<feature type="transmembrane region" description="Helical" evidence="1">
    <location>
        <begin position="127"/>
        <end position="145"/>
    </location>
</feature>
<sequence length="326" mass="34678">MSRRADSWVLALAIALGATVCWLPAWQAAARYHGGYSVAETAAYLLLPALAAVLLAGMAAALGARGRQLLCALLLLTALYLLHKFVRGLLPAAPALPPYAARTVIFLLCAASWLAAARLADAFWRKLAHGVIAAATLFALTPYALRMSNQAGAYPVFSLGSPYAQASPSRNTLAILLDETGPEFTAPLLKAAQDRQLRWASVVVPAAGADTINAIPAMLTGKRFDNVAPCGPSWLCSPTRSLDFGQLYAGRPDLDIVGFWHPYCAIRGLRYCRRIAGVFYPPPARSFLCSPPYLPALLNCRPAAGSRDAAVDRLLAAAYAAPFLKG</sequence>
<dbReference type="Proteomes" id="UP000711178">
    <property type="component" value="Unassembled WGS sequence"/>
</dbReference>
<organism evidence="2 3">
    <name type="scientific">Chromobacterium subtsugae</name>
    <dbReference type="NCBI Taxonomy" id="251747"/>
    <lineage>
        <taxon>Bacteria</taxon>
        <taxon>Pseudomonadati</taxon>
        <taxon>Pseudomonadota</taxon>
        <taxon>Betaproteobacteria</taxon>
        <taxon>Neisseriales</taxon>
        <taxon>Chromobacteriaceae</taxon>
        <taxon>Chromobacterium</taxon>
    </lineage>
</organism>
<accession>A0ABS7FEY2</accession>
<protein>
    <recommendedName>
        <fullName evidence="4">Sulfatase N-terminal domain-containing protein</fullName>
    </recommendedName>
</protein>
<evidence type="ECO:0008006" key="4">
    <source>
        <dbReference type="Google" id="ProtNLM"/>
    </source>
</evidence>
<evidence type="ECO:0000313" key="2">
    <source>
        <dbReference type="EMBL" id="MBW8288635.1"/>
    </source>
</evidence>
<comment type="caution">
    <text evidence="2">The sequence shown here is derived from an EMBL/GenBank/DDBJ whole genome shotgun (WGS) entry which is preliminary data.</text>
</comment>
<name>A0ABS7FEY2_9NEIS</name>
<reference evidence="2 3" key="1">
    <citation type="submission" date="2021-05" db="EMBL/GenBank/DDBJ databases">
        <title>Draft Whole Genome Sequencing Of Biosensor Chromobacterium violaceum Strain CV026 Reveals A Regulatory RNA In Chromobacterium violaceum Phenotype Regulatory Network.</title>
        <authorList>
            <person name="Hong K.W."/>
            <person name="Chan K.G."/>
            <person name="Chang C.-Y."/>
        </authorList>
    </citation>
    <scope>NUCLEOTIDE SEQUENCE [LARGE SCALE GENOMIC DNA]</scope>
    <source>
        <strain evidence="2 3">ATCC 31532</strain>
    </source>
</reference>